<evidence type="ECO:0000313" key="3">
    <source>
        <dbReference type="Proteomes" id="UP000198970"/>
    </source>
</evidence>
<protein>
    <submittedName>
        <fullName evidence="2">Phage holin family Hol44, holin superfamily V</fullName>
    </submittedName>
</protein>
<accession>A0ABY1CDC7</accession>
<proteinExistence type="predicted"/>
<dbReference type="Pfam" id="PF16079">
    <property type="entry name" value="Phage_holin_5_2"/>
    <property type="match status" value="1"/>
</dbReference>
<reference evidence="2 3" key="1">
    <citation type="submission" date="2016-10" db="EMBL/GenBank/DDBJ databases">
        <authorList>
            <person name="Varghese N."/>
            <person name="Submissions S."/>
        </authorList>
    </citation>
    <scope>NUCLEOTIDE SEQUENCE [LARGE SCALE GENOMIC DNA]</scope>
    <source>
        <strain evidence="2 3">ATCC 19403</strain>
    </source>
</reference>
<sequence>MEQIMNYVKPELIVVAVVLYFLGQAIKKSQTIKDKYIPLINGAVGIVLCGIYVLGTSSYQTGQEIAMAIFTAITQGVLVAGLSTYVDQIIKQSRKTE</sequence>
<feature type="transmembrane region" description="Helical" evidence="1">
    <location>
        <begin position="65"/>
        <end position="86"/>
    </location>
</feature>
<feature type="transmembrane region" description="Helical" evidence="1">
    <location>
        <begin position="35"/>
        <end position="53"/>
    </location>
</feature>
<dbReference type="RefSeq" id="WP_025229889.1">
    <property type="nucleotide sequence ID" value="NZ_LT630003.1"/>
</dbReference>
<keyword evidence="1" id="KW-0812">Transmembrane</keyword>
<evidence type="ECO:0000256" key="1">
    <source>
        <dbReference type="SAM" id="Phobius"/>
    </source>
</evidence>
<keyword evidence="1" id="KW-1133">Transmembrane helix</keyword>
<evidence type="ECO:0000313" key="2">
    <source>
        <dbReference type="EMBL" id="SET94581.1"/>
    </source>
</evidence>
<dbReference type="EMBL" id="LT630003">
    <property type="protein sequence ID" value="SET94581.1"/>
    <property type="molecule type" value="Genomic_DNA"/>
</dbReference>
<keyword evidence="1" id="KW-0472">Membrane</keyword>
<dbReference type="InterPro" id="IPR032111">
    <property type="entry name" value="Clostridium_phage_holin"/>
</dbReference>
<dbReference type="Proteomes" id="UP000198970">
    <property type="component" value="Chromosome I"/>
</dbReference>
<gene>
    <name evidence="2" type="ORF">SAMN02745906_3272</name>
</gene>
<organism evidence="2 3">
    <name type="scientific">Lacrimispora sphenoides JCM 1415</name>
    <dbReference type="NCBI Taxonomy" id="1297793"/>
    <lineage>
        <taxon>Bacteria</taxon>
        <taxon>Bacillati</taxon>
        <taxon>Bacillota</taxon>
        <taxon>Clostridia</taxon>
        <taxon>Lachnospirales</taxon>
        <taxon>Lachnospiraceae</taxon>
        <taxon>Lacrimispora</taxon>
    </lineage>
</organism>
<name>A0ABY1CDC7_9FIRM</name>
<keyword evidence="3" id="KW-1185">Reference proteome</keyword>
<feature type="transmembrane region" description="Helical" evidence="1">
    <location>
        <begin position="6"/>
        <end position="23"/>
    </location>
</feature>